<evidence type="ECO:0000256" key="1">
    <source>
        <dbReference type="SAM" id="SignalP"/>
    </source>
</evidence>
<name>A0A0C1VWD1_9VIBR</name>
<feature type="signal peptide" evidence="1">
    <location>
        <begin position="1"/>
        <end position="22"/>
    </location>
</feature>
<dbReference type="Proteomes" id="UP000031586">
    <property type="component" value="Unassembled WGS sequence"/>
</dbReference>
<protein>
    <submittedName>
        <fullName evidence="2">Uncharacterized protein</fullName>
    </submittedName>
</protein>
<dbReference type="AlphaFoldDB" id="A0A0C1VWD1"/>
<proteinExistence type="predicted"/>
<dbReference type="EMBL" id="JPRD01000007">
    <property type="protein sequence ID" value="KIF54423.1"/>
    <property type="molecule type" value="Genomic_DNA"/>
</dbReference>
<dbReference type="RefSeq" id="WP_020196866.1">
    <property type="nucleotide sequence ID" value="NZ_BAOH01000086.1"/>
</dbReference>
<dbReference type="PATRIC" id="fig|1229493.5.peg.5368"/>
<sequence>MKQFLISLLAVALLSLSSLSRAAQVHFHKHIDESCGIEVIKERGEIHFGRRFGSDSLTLKLLANNRDKRLHFRLSYFNIDMGAETISSERIHFKVETPERFVGNLDYWRQGIELNLEQLDSSKEVRISARVDMNEYQMPAGEFSLNMEWHLDCY</sequence>
<organism evidence="2 3">
    <name type="scientific">Vibrio owensii CAIM 1854 = LMG 25443</name>
    <dbReference type="NCBI Taxonomy" id="1229493"/>
    <lineage>
        <taxon>Bacteria</taxon>
        <taxon>Pseudomonadati</taxon>
        <taxon>Pseudomonadota</taxon>
        <taxon>Gammaproteobacteria</taxon>
        <taxon>Vibrionales</taxon>
        <taxon>Vibrionaceae</taxon>
        <taxon>Vibrio</taxon>
    </lineage>
</organism>
<comment type="caution">
    <text evidence="2">The sequence shown here is derived from an EMBL/GenBank/DDBJ whole genome shotgun (WGS) entry which is preliminary data.</text>
</comment>
<evidence type="ECO:0000313" key="3">
    <source>
        <dbReference type="Proteomes" id="UP000031586"/>
    </source>
</evidence>
<evidence type="ECO:0000313" key="2">
    <source>
        <dbReference type="EMBL" id="KIF54423.1"/>
    </source>
</evidence>
<feature type="chain" id="PRO_5002141362" evidence="1">
    <location>
        <begin position="23"/>
        <end position="154"/>
    </location>
</feature>
<accession>A0A0C1VWD1</accession>
<reference evidence="2 3" key="1">
    <citation type="submission" date="2014-07" db="EMBL/GenBank/DDBJ databases">
        <title>Unique and conserved regions in Vibrio harveyi and related species in comparison with the shrimp pathogen Vibrio harveyi CAIM 1792.</title>
        <authorList>
            <person name="Espinoza-Valles I."/>
            <person name="Vora G."/>
            <person name="Leekitcharoenphon P."/>
            <person name="Ussery D."/>
            <person name="Hoj L."/>
            <person name="Gomez-Gil B."/>
        </authorList>
    </citation>
    <scope>NUCLEOTIDE SEQUENCE [LARGE SCALE GENOMIC DNA]</scope>
    <source>
        <strain evidence="3">CAIM 1854 / LMG 25443</strain>
    </source>
</reference>
<gene>
    <name evidence="2" type="ORF">H735_03275</name>
</gene>
<keyword evidence="1" id="KW-0732">Signal</keyword>